<feature type="compositionally biased region" description="Polar residues" evidence="6">
    <location>
        <begin position="113"/>
        <end position="122"/>
    </location>
</feature>
<protein>
    <submittedName>
        <fullName evidence="7">Histone acetyltransferases subunit 3-domain-containing protein</fullName>
    </submittedName>
</protein>
<keyword evidence="8" id="KW-1185">Reference proteome</keyword>
<dbReference type="GO" id="GO:0005634">
    <property type="term" value="C:nucleus"/>
    <property type="evidence" value="ECO:0007669"/>
    <property type="project" value="UniProtKB-SubCell"/>
</dbReference>
<feature type="compositionally biased region" description="Polar residues" evidence="6">
    <location>
        <begin position="277"/>
        <end position="290"/>
    </location>
</feature>
<feature type="compositionally biased region" description="Low complexity" evidence="6">
    <location>
        <begin position="128"/>
        <end position="142"/>
    </location>
</feature>
<reference evidence="7 8" key="1">
    <citation type="journal article" date="2018" name="New Phytol.">
        <title>Phylogenomics of Endogonaceae and evolution of mycorrhizas within Mucoromycota.</title>
        <authorList>
            <person name="Chang Y."/>
            <person name="Desiro A."/>
            <person name="Na H."/>
            <person name="Sandor L."/>
            <person name="Lipzen A."/>
            <person name="Clum A."/>
            <person name="Barry K."/>
            <person name="Grigoriev I.V."/>
            <person name="Martin F.M."/>
            <person name="Stajich J.E."/>
            <person name="Smith M.E."/>
            <person name="Bonito G."/>
            <person name="Spatafora J.W."/>
        </authorList>
    </citation>
    <scope>NUCLEOTIDE SEQUENCE [LARGE SCALE GENOMIC DNA]</scope>
    <source>
        <strain evidence="7 8">AD002</strain>
    </source>
</reference>
<feature type="region of interest" description="Disordered" evidence="6">
    <location>
        <begin position="335"/>
        <end position="376"/>
    </location>
</feature>
<evidence type="ECO:0000256" key="2">
    <source>
        <dbReference type="ARBA" id="ARBA00005330"/>
    </source>
</evidence>
<comment type="caution">
    <text evidence="7">The sequence shown here is derived from an EMBL/GenBank/DDBJ whole genome shotgun (WGS) entry which is preliminary data.</text>
</comment>
<name>A0A433QC26_9FUNG</name>
<dbReference type="PANTHER" id="PTHR13556:SF2">
    <property type="entry name" value="TRANSCRIPTIONAL ADAPTER 3"/>
    <property type="match status" value="1"/>
</dbReference>
<gene>
    <name evidence="7" type="ORF">BC938DRAFT_483478</name>
</gene>
<accession>A0A433QC26</accession>
<keyword evidence="5" id="KW-0539">Nucleus</keyword>
<evidence type="ECO:0000256" key="1">
    <source>
        <dbReference type="ARBA" id="ARBA00004123"/>
    </source>
</evidence>
<dbReference type="Proteomes" id="UP000274822">
    <property type="component" value="Unassembled WGS sequence"/>
</dbReference>
<keyword evidence="4" id="KW-0804">Transcription</keyword>
<keyword evidence="7" id="KW-0808">Transferase</keyword>
<evidence type="ECO:0000256" key="5">
    <source>
        <dbReference type="ARBA" id="ARBA00023242"/>
    </source>
</evidence>
<dbReference type="PANTHER" id="PTHR13556">
    <property type="entry name" value="TRANSCRIPTIONAL ADAPTER 3-RELATED"/>
    <property type="match status" value="1"/>
</dbReference>
<proteinExistence type="inferred from homology"/>
<dbReference type="GO" id="GO:0003713">
    <property type="term" value="F:transcription coactivator activity"/>
    <property type="evidence" value="ECO:0007669"/>
    <property type="project" value="TreeGrafter"/>
</dbReference>
<evidence type="ECO:0000313" key="7">
    <source>
        <dbReference type="EMBL" id="RUS27284.1"/>
    </source>
</evidence>
<evidence type="ECO:0000256" key="3">
    <source>
        <dbReference type="ARBA" id="ARBA00023015"/>
    </source>
</evidence>
<dbReference type="GO" id="GO:0000124">
    <property type="term" value="C:SAGA complex"/>
    <property type="evidence" value="ECO:0007669"/>
    <property type="project" value="TreeGrafter"/>
</dbReference>
<feature type="region of interest" description="Disordered" evidence="6">
    <location>
        <begin position="476"/>
        <end position="495"/>
    </location>
</feature>
<dbReference type="GO" id="GO:0006357">
    <property type="term" value="P:regulation of transcription by RNA polymerase II"/>
    <property type="evidence" value="ECO:0007669"/>
    <property type="project" value="TreeGrafter"/>
</dbReference>
<feature type="compositionally biased region" description="Low complexity" evidence="6">
    <location>
        <begin position="261"/>
        <end position="274"/>
    </location>
</feature>
<feature type="compositionally biased region" description="Polar residues" evidence="6">
    <location>
        <begin position="76"/>
        <end position="98"/>
    </location>
</feature>
<comment type="similarity">
    <text evidence="2">Belongs to the NGG1 family.</text>
</comment>
<keyword evidence="3" id="KW-0805">Transcription regulation</keyword>
<feature type="non-terminal residue" evidence="7">
    <location>
        <position position="1"/>
    </location>
</feature>
<dbReference type="GO" id="GO:0016740">
    <property type="term" value="F:transferase activity"/>
    <property type="evidence" value="ECO:0007669"/>
    <property type="project" value="UniProtKB-KW"/>
</dbReference>
<organism evidence="7 8">
    <name type="scientific">Jimgerdemannia flammicorona</name>
    <dbReference type="NCBI Taxonomy" id="994334"/>
    <lineage>
        <taxon>Eukaryota</taxon>
        <taxon>Fungi</taxon>
        <taxon>Fungi incertae sedis</taxon>
        <taxon>Mucoromycota</taxon>
        <taxon>Mucoromycotina</taxon>
        <taxon>Endogonomycetes</taxon>
        <taxon>Endogonales</taxon>
        <taxon>Endogonaceae</taxon>
        <taxon>Jimgerdemannia</taxon>
    </lineage>
</organism>
<feature type="region of interest" description="Disordered" evidence="6">
    <location>
        <begin position="1"/>
        <end position="146"/>
    </location>
</feature>
<dbReference type="AlphaFoldDB" id="A0A433QC26"/>
<feature type="compositionally biased region" description="Basic and acidic residues" evidence="6">
    <location>
        <begin position="180"/>
        <end position="197"/>
    </location>
</feature>
<feature type="region of interest" description="Disordered" evidence="6">
    <location>
        <begin position="159"/>
        <end position="197"/>
    </location>
</feature>
<evidence type="ECO:0000256" key="4">
    <source>
        <dbReference type="ARBA" id="ARBA00023163"/>
    </source>
</evidence>
<dbReference type="Pfam" id="PF10198">
    <property type="entry name" value="Ada3"/>
    <property type="match status" value="1"/>
</dbReference>
<dbReference type="EMBL" id="RBNJ01008732">
    <property type="protein sequence ID" value="RUS27284.1"/>
    <property type="molecule type" value="Genomic_DNA"/>
</dbReference>
<evidence type="ECO:0000313" key="8">
    <source>
        <dbReference type="Proteomes" id="UP000274822"/>
    </source>
</evidence>
<evidence type="ECO:0000256" key="6">
    <source>
        <dbReference type="SAM" id="MobiDB-lite"/>
    </source>
</evidence>
<feature type="region of interest" description="Disordered" evidence="6">
    <location>
        <begin position="256"/>
        <end position="299"/>
    </location>
</feature>
<sequence>PPSIPLHKNRTGTPSLPGAEPSSHHKRKRKRDPVEEDSEVSEIEKATSNTVRLKRGEDGKLQSMKKSMSPPAQVKVRQSTPKVSTTQQHKSGKKNQGTYLKKKRSDAIASDNDAATNQTITATPFRPSGPAGPSSAAPLHLQLPPPAFGSVVRAQSVPITIQNGSAPETAKTSHHYHSSRPREKDKEEEPELTRVKPKDQVAIQTFWQSMEPYFRLLTEDDRVFLEEKGDNVKPYLIPPLGKNYLEVWAEEERSLIPTFDNPNSPSSSSSSSRRNSIDNMASGNGNNTLGLPNRPKYLGPNEYLTDDHLSSDEIGCGPLTERILCSLVKEEVVDSREVASRAEDDDDEQETKVKREDEDAGGVGKDRDGGGKTIVEMSTQPRQEVLEFEERLKRELRFIGLLGDDDIDWNAREDDEVCAELRQLQKRLKDDHRVNQFRRRRLLDIVHAHMGYQEYNQILDHLDAQVEQSYMKRFRVQKSKKRKTTSTPKSLSDNAVHAMERRRRWVGSVGALFRDKGRFTIPERSVFADEEAVVAQMAAQKNLAVPPHL</sequence>
<comment type="subcellular location">
    <subcellularLocation>
        <location evidence="1">Nucleus</location>
    </subcellularLocation>
</comment>
<dbReference type="InterPro" id="IPR019340">
    <property type="entry name" value="Histone_AcTrfase_su3"/>
</dbReference>